<feature type="region of interest" description="Disordered" evidence="9">
    <location>
        <begin position="236"/>
        <end position="259"/>
    </location>
</feature>
<accession>A0AAN8WX93</accession>
<evidence type="ECO:0000259" key="10">
    <source>
        <dbReference type="PROSITE" id="PS51030"/>
    </source>
</evidence>
<feature type="region of interest" description="Disordered" evidence="9">
    <location>
        <begin position="94"/>
        <end position="126"/>
    </location>
</feature>
<evidence type="ECO:0000256" key="6">
    <source>
        <dbReference type="ARBA" id="ARBA00023163"/>
    </source>
</evidence>
<keyword evidence="8" id="KW-0539">Nucleus</keyword>
<dbReference type="SUPFAM" id="SSF57716">
    <property type="entry name" value="Glucocorticoid receptor-like (DNA-binding domain)"/>
    <property type="match status" value="1"/>
</dbReference>
<evidence type="ECO:0000256" key="5">
    <source>
        <dbReference type="ARBA" id="ARBA00023125"/>
    </source>
</evidence>
<feature type="domain" description="Nuclear receptor" evidence="10">
    <location>
        <begin position="1"/>
        <end position="52"/>
    </location>
</feature>
<dbReference type="EMBL" id="JAXCGZ010015384">
    <property type="protein sequence ID" value="KAK7070408.1"/>
    <property type="molecule type" value="Genomic_DNA"/>
</dbReference>
<dbReference type="GO" id="GO:0008270">
    <property type="term" value="F:zinc ion binding"/>
    <property type="evidence" value="ECO:0007669"/>
    <property type="project" value="UniProtKB-KW"/>
</dbReference>
<keyword evidence="3" id="KW-0862">Zinc</keyword>
<keyword evidence="4" id="KW-0805">Transcription regulation</keyword>
<dbReference type="PROSITE" id="PS51030">
    <property type="entry name" value="NUCLEAR_REC_DBD_2"/>
    <property type="match status" value="1"/>
</dbReference>
<dbReference type="Pfam" id="PF00105">
    <property type="entry name" value="zf-C4"/>
    <property type="match status" value="1"/>
</dbReference>
<feature type="compositionally biased region" description="Acidic residues" evidence="9">
    <location>
        <begin position="249"/>
        <end position="259"/>
    </location>
</feature>
<evidence type="ECO:0000256" key="3">
    <source>
        <dbReference type="ARBA" id="ARBA00022833"/>
    </source>
</evidence>
<dbReference type="Proteomes" id="UP001381693">
    <property type="component" value="Unassembled WGS sequence"/>
</dbReference>
<keyword evidence="12" id="KW-1185">Reference proteome</keyword>
<proteinExistence type="predicted"/>
<dbReference type="GO" id="GO:0003700">
    <property type="term" value="F:DNA-binding transcription factor activity"/>
    <property type="evidence" value="ECO:0007669"/>
    <property type="project" value="InterPro"/>
</dbReference>
<organism evidence="11 12">
    <name type="scientific">Halocaridina rubra</name>
    <name type="common">Hawaiian red shrimp</name>
    <dbReference type="NCBI Taxonomy" id="373956"/>
    <lineage>
        <taxon>Eukaryota</taxon>
        <taxon>Metazoa</taxon>
        <taxon>Ecdysozoa</taxon>
        <taxon>Arthropoda</taxon>
        <taxon>Crustacea</taxon>
        <taxon>Multicrustacea</taxon>
        <taxon>Malacostraca</taxon>
        <taxon>Eumalacostraca</taxon>
        <taxon>Eucarida</taxon>
        <taxon>Decapoda</taxon>
        <taxon>Pleocyemata</taxon>
        <taxon>Caridea</taxon>
        <taxon>Atyoidea</taxon>
        <taxon>Atyidae</taxon>
        <taxon>Halocaridina</taxon>
    </lineage>
</organism>
<evidence type="ECO:0000256" key="8">
    <source>
        <dbReference type="ARBA" id="ARBA00023242"/>
    </source>
</evidence>
<dbReference type="InterPro" id="IPR013088">
    <property type="entry name" value="Znf_NHR/GATA"/>
</dbReference>
<evidence type="ECO:0000256" key="1">
    <source>
        <dbReference type="ARBA" id="ARBA00022723"/>
    </source>
</evidence>
<evidence type="ECO:0000256" key="2">
    <source>
        <dbReference type="ARBA" id="ARBA00022771"/>
    </source>
</evidence>
<feature type="non-terminal residue" evidence="11">
    <location>
        <position position="1"/>
    </location>
</feature>
<dbReference type="AlphaFoldDB" id="A0AAN8WX93"/>
<evidence type="ECO:0000313" key="11">
    <source>
        <dbReference type="EMBL" id="KAK7070408.1"/>
    </source>
</evidence>
<name>A0AAN8WX93_HALRR</name>
<dbReference type="PANTHER" id="PTHR48092">
    <property type="entry name" value="KNIRPS-RELATED PROTEIN-RELATED"/>
    <property type="match status" value="1"/>
</dbReference>
<keyword evidence="2" id="KW-0863">Zinc-finger</keyword>
<comment type="caution">
    <text evidence="11">The sequence shown here is derived from an EMBL/GenBank/DDBJ whole genome shotgun (WGS) entry which is preliminary data.</text>
</comment>
<evidence type="ECO:0000256" key="7">
    <source>
        <dbReference type="ARBA" id="ARBA00023170"/>
    </source>
</evidence>
<keyword evidence="1" id="KW-0479">Metal-binding</keyword>
<keyword evidence="7" id="KW-0675">Receptor</keyword>
<dbReference type="Gene3D" id="3.30.50.10">
    <property type="entry name" value="Erythroid Transcription Factor GATA-1, subunit A"/>
    <property type="match status" value="1"/>
</dbReference>
<dbReference type="SMART" id="SM00399">
    <property type="entry name" value="ZnF_C4"/>
    <property type="match status" value="1"/>
</dbReference>
<dbReference type="InterPro" id="IPR050200">
    <property type="entry name" value="Nuclear_hormone_rcpt_NR3"/>
</dbReference>
<evidence type="ECO:0000256" key="4">
    <source>
        <dbReference type="ARBA" id="ARBA00023015"/>
    </source>
</evidence>
<feature type="region of interest" description="Disordered" evidence="9">
    <location>
        <begin position="377"/>
        <end position="405"/>
    </location>
</feature>
<feature type="region of interest" description="Disordered" evidence="9">
    <location>
        <begin position="140"/>
        <end position="162"/>
    </location>
</feature>
<gene>
    <name evidence="11" type="ORF">SK128_015421</name>
</gene>
<evidence type="ECO:0000313" key="12">
    <source>
        <dbReference type="Proteomes" id="UP001381693"/>
    </source>
</evidence>
<feature type="compositionally biased region" description="Basic and acidic residues" evidence="9">
    <location>
        <begin position="236"/>
        <end position="248"/>
    </location>
</feature>
<reference evidence="11 12" key="1">
    <citation type="submission" date="2023-11" db="EMBL/GenBank/DDBJ databases">
        <title>Halocaridina rubra genome assembly.</title>
        <authorList>
            <person name="Smith C."/>
        </authorList>
    </citation>
    <scope>NUCLEOTIDE SEQUENCE [LARGE SCALE GENOMIC DNA]</scope>
    <source>
        <strain evidence="11">EP-1</strain>
        <tissue evidence="11">Whole</tissue>
    </source>
</reference>
<keyword evidence="6" id="KW-0804">Transcription</keyword>
<protein>
    <recommendedName>
        <fullName evidence="10">Nuclear receptor domain-containing protein</fullName>
    </recommendedName>
</protein>
<sequence>SFFGRTYNNLSSLSECKNSGRCIINKKTRTSCKSCRLRKCLMVGMSKSGSRYGRRSNWFKIHYLMQNNNNNNSSNNNHNISSSIEIPSEPTVASLADTQSTLDLRKPPRTNQSLSPVSKDCKMPHDSNLDTSYKLGSEFQSSQEKNLYHSPTTSSTESQNSDLTLDLEENPVIPPYPEQLYPKDLLSMCNLPALTEHLPIYVPSQSLAQRYLYPYYSSLFSVYSQSQYLDKLLQEAKQKEHSNSGHENDDGDDEDDDDDEIREKWSYNCRTATQIFCKCGSRLLHRKSALCTQGTPSIITEILSQHPSSLVRESINGKNSERHDAPCHNLLLENGYDNITVGTTPPQDLPIDLSTKNTMKNYSVIKLGEFEQSMHRTSFRSYEQEDNQNTKRNHKEDEKEEEEVDEIIFSPYQHMPLDLSYIGS</sequence>
<keyword evidence="5" id="KW-0238">DNA-binding</keyword>
<evidence type="ECO:0000256" key="9">
    <source>
        <dbReference type="SAM" id="MobiDB-lite"/>
    </source>
</evidence>
<dbReference type="InterPro" id="IPR001628">
    <property type="entry name" value="Znf_hrmn_rcpt"/>
</dbReference>
<dbReference type="GO" id="GO:0043565">
    <property type="term" value="F:sequence-specific DNA binding"/>
    <property type="evidence" value="ECO:0007669"/>
    <property type="project" value="InterPro"/>
</dbReference>